<organism evidence="1 2">
    <name type="scientific">Trichoderma harzianum</name>
    <name type="common">Hypocrea lixii</name>
    <dbReference type="NCBI Taxonomy" id="5544"/>
    <lineage>
        <taxon>Eukaryota</taxon>
        <taxon>Fungi</taxon>
        <taxon>Dikarya</taxon>
        <taxon>Ascomycota</taxon>
        <taxon>Pezizomycotina</taxon>
        <taxon>Sordariomycetes</taxon>
        <taxon>Hypocreomycetidae</taxon>
        <taxon>Hypocreales</taxon>
        <taxon>Hypocreaceae</taxon>
        <taxon>Trichoderma</taxon>
    </lineage>
</organism>
<reference evidence="1 2" key="1">
    <citation type="submission" date="2017-02" db="EMBL/GenBank/DDBJ databases">
        <title>Genomes of Trichoderma spp. with biocontrol activity.</title>
        <authorList>
            <person name="Gardiner D."/>
            <person name="Kazan K."/>
            <person name="Vos C."/>
            <person name="Harvey P."/>
        </authorList>
    </citation>
    <scope>NUCLEOTIDE SEQUENCE [LARGE SCALE GENOMIC DNA]</scope>
    <source>
        <strain evidence="1 2">Tr1</strain>
    </source>
</reference>
<dbReference type="Proteomes" id="UP000236290">
    <property type="component" value="Unassembled WGS sequence"/>
</dbReference>
<accession>A0A2K0U8Z4</accession>
<sequence>MDQASRMLDAGFPREESKVDYITEIGERRDIFLQFKKFQDDNNIQLGLNAVGLAIILVAPIDQLRHLLHELNTDKYPLCAIKAASIFAPMQIDAVLGIKAFIRAGSCCHGNPEMYWDRCDSFAAWIPSSYAPRCVLCPIRGTDDVSRTRIIPQYFCERESRDCIGTMLRVFWDEKTVGLWENLSSFRWFHEPPHTRLHISNNLHRWLSRARVALKPLDKMKDGSVIVQLFWLKGTTLKPQEFLTQPHDSVSFEDVLKRAGLGNNQEWGPSLAFRADGHELVSGQLFVLRANKAVGIGVPNFKLLQLLWDLTRVAAICGAINEADDLSDVCDVVDYMNSRESEGEDNE</sequence>
<dbReference type="AlphaFoldDB" id="A0A2K0U8Z4"/>
<dbReference type="EMBL" id="MTYI01000063">
    <property type="protein sequence ID" value="PNP54249.1"/>
    <property type="molecule type" value="Genomic_DNA"/>
</dbReference>
<dbReference type="OrthoDB" id="5416097at2759"/>
<evidence type="ECO:0000313" key="1">
    <source>
        <dbReference type="EMBL" id="PNP54249.1"/>
    </source>
</evidence>
<evidence type="ECO:0000313" key="2">
    <source>
        <dbReference type="Proteomes" id="UP000236290"/>
    </source>
</evidence>
<proteinExistence type="predicted"/>
<name>A0A2K0U8Z4_TRIHA</name>
<gene>
    <name evidence="1" type="ORF">THARTR1_05456</name>
</gene>
<protein>
    <recommendedName>
        <fullName evidence="3">HNH nuclease domain-containing protein</fullName>
    </recommendedName>
</protein>
<comment type="caution">
    <text evidence="1">The sequence shown here is derived from an EMBL/GenBank/DDBJ whole genome shotgun (WGS) entry which is preliminary data.</text>
</comment>
<evidence type="ECO:0008006" key="3">
    <source>
        <dbReference type="Google" id="ProtNLM"/>
    </source>
</evidence>